<keyword evidence="3" id="KW-0507">mRNA processing</keyword>
<evidence type="ECO:0000256" key="3">
    <source>
        <dbReference type="ARBA" id="ARBA00022664"/>
    </source>
</evidence>
<dbReference type="GO" id="GO:0006397">
    <property type="term" value="P:mRNA processing"/>
    <property type="evidence" value="ECO:0007669"/>
    <property type="project" value="UniProtKB-KW"/>
</dbReference>
<reference evidence="10" key="3">
    <citation type="submission" date="2025-04" db="UniProtKB">
        <authorList>
            <consortium name="RefSeq"/>
        </authorList>
    </citation>
    <scope>IDENTIFICATION</scope>
    <source>
        <strain evidence="10">CBS 781.70</strain>
    </source>
</reference>
<keyword evidence="6" id="KW-0539">Nucleus</keyword>
<dbReference type="PANTHER" id="PTHR13296:SF0">
    <property type="entry name" value="PRE-MRNA-SPLICING FACTOR SPF27"/>
    <property type="match status" value="1"/>
</dbReference>
<evidence type="ECO:0000256" key="1">
    <source>
        <dbReference type="ARBA" id="ARBA00004123"/>
    </source>
</evidence>
<reference evidence="8 10" key="1">
    <citation type="submission" date="2020-01" db="EMBL/GenBank/DDBJ databases">
        <authorList>
            <consortium name="DOE Joint Genome Institute"/>
            <person name="Haridas S."/>
            <person name="Albert R."/>
            <person name="Binder M."/>
            <person name="Bloem J."/>
            <person name="Labutti K."/>
            <person name="Salamov A."/>
            <person name="Andreopoulos B."/>
            <person name="Baker S.E."/>
            <person name="Barry K."/>
            <person name="Bills G."/>
            <person name="Bluhm B.H."/>
            <person name="Cannon C."/>
            <person name="Castanera R."/>
            <person name="Culley D.E."/>
            <person name="Daum C."/>
            <person name="Ezra D."/>
            <person name="Gonzalez J.B."/>
            <person name="Henrissat B."/>
            <person name="Kuo A."/>
            <person name="Liang C."/>
            <person name="Lipzen A."/>
            <person name="Lutzoni F."/>
            <person name="Magnuson J."/>
            <person name="Mondo S."/>
            <person name="Nolan M."/>
            <person name="Ohm R."/>
            <person name="Pangilinan J."/>
            <person name="Park H.-J."/>
            <person name="Ramirez L."/>
            <person name="Alfaro M."/>
            <person name="Sun H."/>
            <person name="Tritt A."/>
            <person name="Yoshinaga Y."/>
            <person name="Zwiers L.-H."/>
            <person name="Turgeon B.G."/>
            <person name="Goodwin S.B."/>
            <person name="Spatafora J.W."/>
            <person name="Crous P.W."/>
            <person name="Grigoriev I.V."/>
        </authorList>
    </citation>
    <scope>NUCLEOTIDE SEQUENCE</scope>
    <source>
        <strain evidence="8 10">CBS 781.70</strain>
    </source>
</reference>
<accession>A0A6G1G626</accession>
<dbReference type="GeneID" id="54418643"/>
<evidence type="ECO:0000256" key="7">
    <source>
        <dbReference type="SAM" id="Coils"/>
    </source>
</evidence>
<evidence type="ECO:0000256" key="2">
    <source>
        <dbReference type="ARBA" id="ARBA00010788"/>
    </source>
</evidence>
<sequence>MVLIQEFPDALPHLDPEPSPSARAAIDSLISSELDASHTTTLHASVPTWEPTFTLLMQQELRRIDSKAPRDPNTGIDLSRYEALSAADADPTHPENELEAWKRTLRRAYTSHSYLTERTHALALLETFGKNAWLIGNHDMEAILRGLEKELAQRRDEVEQVDAEREGMQREVEGELRGLETAWKTGVRMMVETGVAVETLRAQVLERRRAAA</sequence>
<evidence type="ECO:0000256" key="5">
    <source>
        <dbReference type="ARBA" id="ARBA00023187"/>
    </source>
</evidence>
<dbReference type="RefSeq" id="XP_033535032.1">
    <property type="nucleotide sequence ID" value="XM_033678073.1"/>
</dbReference>
<feature type="coiled-coil region" evidence="7">
    <location>
        <begin position="137"/>
        <end position="171"/>
    </location>
</feature>
<gene>
    <name evidence="8 10" type="ORF">P152DRAFT_448707</name>
</gene>
<dbReference type="InterPro" id="IPR008409">
    <property type="entry name" value="SPF27"/>
</dbReference>
<keyword evidence="9" id="KW-1185">Reference proteome</keyword>
<keyword evidence="4" id="KW-0747">Spliceosome</keyword>
<organism evidence="8">
    <name type="scientific">Eremomyces bilateralis CBS 781.70</name>
    <dbReference type="NCBI Taxonomy" id="1392243"/>
    <lineage>
        <taxon>Eukaryota</taxon>
        <taxon>Fungi</taxon>
        <taxon>Dikarya</taxon>
        <taxon>Ascomycota</taxon>
        <taxon>Pezizomycotina</taxon>
        <taxon>Dothideomycetes</taxon>
        <taxon>Dothideomycetes incertae sedis</taxon>
        <taxon>Eremomycetales</taxon>
        <taxon>Eremomycetaceae</taxon>
        <taxon>Eremomyces</taxon>
    </lineage>
</organism>
<dbReference type="PANTHER" id="PTHR13296">
    <property type="entry name" value="BCAS2 PROTEIN"/>
    <property type="match status" value="1"/>
</dbReference>
<dbReference type="Proteomes" id="UP000504638">
    <property type="component" value="Unplaced"/>
</dbReference>
<dbReference type="GO" id="GO:0008380">
    <property type="term" value="P:RNA splicing"/>
    <property type="evidence" value="ECO:0007669"/>
    <property type="project" value="UniProtKB-KW"/>
</dbReference>
<evidence type="ECO:0000256" key="6">
    <source>
        <dbReference type="ARBA" id="ARBA00023242"/>
    </source>
</evidence>
<dbReference type="Pfam" id="PF05700">
    <property type="entry name" value="BCAS2"/>
    <property type="match status" value="1"/>
</dbReference>
<dbReference type="GO" id="GO:0071011">
    <property type="term" value="C:precatalytic spliceosome"/>
    <property type="evidence" value="ECO:0007669"/>
    <property type="project" value="TreeGrafter"/>
</dbReference>
<dbReference type="GO" id="GO:0000974">
    <property type="term" value="C:Prp19 complex"/>
    <property type="evidence" value="ECO:0007669"/>
    <property type="project" value="TreeGrafter"/>
</dbReference>
<keyword evidence="7" id="KW-0175">Coiled coil</keyword>
<evidence type="ECO:0000256" key="4">
    <source>
        <dbReference type="ARBA" id="ARBA00022728"/>
    </source>
</evidence>
<keyword evidence="5" id="KW-0508">mRNA splicing</keyword>
<name>A0A6G1G626_9PEZI</name>
<evidence type="ECO:0000313" key="10">
    <source>
        <dbReference type="RefSeq" id="XP_033535032.1"/>
    </source>
</evidence>
<protein>
    <recommendedName>
        <fullName evidence="11">BCAS2 family protein</fullName>
    </recommendedName>
</protein>
<dbReference type="EMBL" id="ML975155">
    <property type="protein sequence ID" value="KAF1813401.1"/>
    <property type="molecule type" value="Genomic_DNA"/>
</dbReference>
<evidence type="ECO:0000313" key="9">
    <source>
        <dbReference type="Proteomes" id="UP000504638"/>
    </source>
</evidence>
<dbReference type="OrthoDB" id="205794at2759"/>
<dbReference type="AlphaFoldDB" id="A0A6G1G626"/>
<evidence type="ECO:0008006" key="11">
    <source>
        <dbReference type="Google" id="ProtNLM"/>
    </source>
</evidence>
<comment type="subcellular location">
    <subcellularLocation>
        <location evidence="1">Nucleus</location>
    </subcellularLocation>
</comment>
<evidence type="ECO:0000313" key="8">
    <source>
        <dbReference type="EMBL" id="KAF1813401.1"/>
    </source>
</evidence>
<dbReference type="GO" id="GO:0071013">
    <property type="term" value="C:catalytic step 2 spliceosome"/>
    <property type="evidence" value="ECO:0007669"/>
    <property type="project" value="TreeGrafter"/>
</dbReference>
<comment type="similarity">
    <text evidence="2">Belongs to the SPF27 family.</text>
</comment>
<proteinExistence type="inferred from homology"/>
<reference evidence="10" key="2">
    <citation type="submission" date="2020-04" db="EMBL/GenBank/DDBJ databases">
        <authorList>
            <consortium name="NCBI Genome Project"/>
        </authorList>
    </citation>
    <scope>NUCLEOTIDE SEQUENCE</scope>
    <source>
        <strain evidence="10">CBS 781.70</strain>
    </source>
</reference>